<dbReference type="Gene3D" id="2.40.10.10">
    <property type="entry name" value="Trypsin-like serine proteases"/>
    <property type="match status" value="1"/>
</dbReference>
<reference evidence="3" key="2">
    <citation type="submission" date="2002-03" db="EMBL/GenBank/DDBJ databases">
        <authorList>
            <consortium name="The Anopheles Genome Sequencing Consortium"/>
        </authorList>
    </citation>
    <scope>NUCLEOTIDE SEQUENCE</scope>
    <source>
        <strain evidence="3">PEST</strain>
    </source>
</reference>
<dbReference type="PaxDb" id="7165-AGAP012021-PA"/>
<dbReference type="VEuPathDB" id="VectorBase:AGAMI1_013974"/>
<dbReference type="PhylomeDB" id="A7UVE9"/>
<feature type="domain" description="Peptidase S1" evidence="2">
    <location>
        <begin position="85"/>
        <end position="296"/>
    </location>
</feature>
<dbReference type="EMBL" id="AAAB01008986">
    <property type="protein sequence ID" value="EDO63335.1"/>
    <property type="molecule type" value="Genomic_DNA"/>
</dbReference>
<organism evidence="3">
    <name type="scientific">Anopheles gambiae</name>
    <name type="common">African malaria mosquito</name>
    <dbReference type="NCBI Taxonomy" id="7165"/>
    <lineage>
        <taxon>Eukaryota</taxon>
        <taxon>Metazoa</taxon>
        <taxon>Ecdysozoa</taxon>
        <taxon>Arthropoda</taxon>
        <taxon>Hexapoda</taxon>
        <taxon>Insecta</taxon>
        <taxon>Pterygota</taxon>
        <taxon>Neoptera</taxon>
        <taxon>Endopterygota</taxon>
        <taxon>Diptera</taxon>
        <taxon>Nematocera</taxon>
        <taxon>Culicoidea</taxon>
        <taxon>Culicidae</taxon>
        <taxon>Anophelinae</taxon>
        <taxon>Anopheles</taxon>
    </lineage>
</organism>
<dbReference type="AlphaFoldDB" id="A7UVE9"/>
<reference evidence="3" key="3">
    <citation type="journal article" date="2004" name="Trends Parasitol.">
        <title>The Anopheles gambiae genome: an update.</title>
        <authorList>
            <person name="Mongin E."/>
            <person name="Louis C."/>
            <person name="Holt R.A."/>
            <person name="Birney E."/>
            <person name="Collins F.H."/>
        </authorList>
    </citation>
    <scope>NUCLEOTIDE SEQUENCE</scope>
    <source>
        <strain evidence="3">PEST</strain>
    </source>
</reference>
<feature type="non-terminal residue" evidence="3">
    <location>
        <position position="296"/>
    </location>
</feature>
<gene>
    <name evidence="3" type="ORF">AgaP_AGAP012021</name>
</gene>
<dbReference type="InterPro" id="IPR051333">
    <property type="entry name" value="CLIP_Serine_Protease"/>
</dbReference>
<dbReference type="InterPro" id="IPR009003">
    <property type="entry name" value="Peptidase_S1_PA"/>
</dbReference>
<comment type="similarity">
    <text evidence="1">Belongs to the peptidase S1 family. CLIP subfamily.</text>
</comment>
<proteinExistence type="inferred from homology"/>
<dbReference type="VEuPathDB" id="VectorBase:AGAP012505"/>
<sequence length="296" mass="33359">IDGINLLGRDCGYGEPAVGIRLSAHKAWLESLLLPRRDNATLVHIDTDQELGDECEYADGTKGTCTAEPSCPDINARLQNNQQVIFCGNRNVVCCPNKATDPRMMAIENEFNQCEERYRHLRTDQQNGSSHAVNDRNTTYGCFGYLISTRGVVASASCLSERADLPNIVQIGGIDSLDNSRVVPIEKVIIHPDYKKETLEHNIAIVKLESTVDPSENVFPTCLWQNITHSPTHLKGPKICFSHIGNKRFYDIYQMYQNDCETYLNRSMADSEACMFRKRWTCASYYNPILKEASPK</sequence>
<protein>
    <submittedName>
        <fullName evidence="3">AGAP012021-PA</fullName>
    </submittedName>
</protein>
<dbReference type="Pfam" id="PF00089">
    <property type="entry name" value="Trypsin"/>
    <property type="match status" value="1"/>
</dbReference>
<dbReference type="PANTHER" id="PTHR24260">
    <property type="match status" value="1"/>
</dbReference>
<reference evidence="3" key="1">
    <citation type="journal article" date="2002" name="Science">
        <title>The genome sequence of the malaria mosquito Anopheles gambiae.</title>
        <authorList>
            <person name="Holt R.A."/>
            <person name="Subramanian G.M."/>
            <person name="Halpern A."/>
            <person name="Sutton G.G."/>
            <person name="Charlab R."/>
            <person name="Nusskern D.R."/>
            <person name="Wincker P."/>
            <person name="Clark A.G."/>
            <person name="Ribeiro J.M."/>
            <person name="Wides R."/>
            <person name="Salzberg S.L."/>
            <person name="Loftus B."/>
            <person name="Yandell M."/>
            <person name="Majoros W.H."/>
            <person name="Rusch D.B."/>
            <person name="Lai Z."/>
            <person name="Kraft C.L."/>
            <person name="Abril J.F."/>
            <person name="Anthouard V."/>
            <person name="Arensburger P."/>
            <person name="Atkinson P.W."/>
            <person name="Baden H."/>
            <person name="de Berardinis V."/>
            <person name="Baldwin D."/>
            <person name="Benes V."/>
            <person name="Biedler J."/>
            <person name="Blass C."/>
            <person name="Bolanos R."/>
            <person name="Boscus D."/>
            <person name="Barnstead M."/>
            <person name="Cai S."/>
            <person name="Center A."/>
            <person name="Chaturverdi K."/>
            <person name="Christophides G.K."/>
            <person name="Chrystal M.A."/>
            <person name="Clamp M."/>
            <person name="Cravchik A."/>
            <person name="Curwen V."/>
            <person name="Dana A."/>
            <person name="Delcher A."/>
            <person name="Dew I."/>
            <person name="Evans C.A."/>
            <person name="Flanigan M."/>
            <person name="Grundschober-Freimoser A."/>
            <person name="Friedli L."/>
            <person name="Gu Z."/>
            <person name="Guan P."/>
            <person name="Guigo R."/>
            <person name="Hillenmeyer M.E."/>
            <person name="Hladun S.L."/>
            <person name="Hogan J.R."/>
            <person name="Hong Y.S."/>
            <person name="Hoover J."/>
            <person name="Jaillon O."/>
            <person name="Ke Z."/>
            <person name="Kodira C."/>
            <person name="Kokoza E."/>
            <person name="Koutsos A."/>
            <person name="Letunic I."/>
            <person name="Levitsky A."/>
            <person name="Liang Y."/>
            <person name="Lin J.J."/>
            <person name="Lobo N.F."/>
            <person name="Lopez J.R."/>
            <person name="Malek J.A."/>
            <person name="McIntosh T.C."/>
            <person name="Meister S."/>
            <person name="Miller J."/>
            <person name="Mobarry C."/>
            <person name="Mongin E."/>
            <person name="Murphy S.D."/>
            <person name="O'Brochta D.A."/>
            <person name="Pfannkoch C."/>
            <person name="Qi R."/>
            <person name="Regier M.A."/>
            <person name="Remington K."/>
            <person name="Shao H."/>
            <person name="Sharakhova M.V."/>
            <person name="Sitter C.D."/>
            <person name="Shetty J."/>
            <person name="Smith T.J."/>
            <person name="Strong R."/>
            <person name="Sun J."/>
            <person name="Thomasova D."/>
            <person name="Ton L.Q."/>
            <person name="Topalis P."/>
            <person name="Tu Z."/>
            <person name="Unger M.F."/>
            <person name="Walenz B."/>
            <person name="Wang A."/>
            <person name="Wang J."/>
            <person name="Wang M."/>
            <person name="Wang X."/>
            <person name="Woodford K.J."/>
            <person name="Wortman J.R."/>
            <person name="Wu M."/>
            <person name="Yao A."/>
            <person name="Zdobnov E.M."/>
            <person name="Zhang H."/>
            <person name="Zhao Q."/>
            <person name="Zhao S."/>
            <person name="Zhu S.C."/>
            <person name="Zhimulev I."/>
            <person name="Coluzzi M."/>
            <person name="della Torre A."/>
            <person name="Roth C.W."/>
            <person name="Louis C."/>
            <person name="Kalush F."/>
            <person name="Mural R.J."/>
            <person name="Myers E.W."/>
            <person name="Adams M.D."/>
            <person name="Smith H.O."/>
            <person name="Broder S."/>
            <person name="Gardner M.J."/>
            <person name="Fraser C.M."/>
            <person name="Birney E."/>
            <person name="Bork P."/>
            <person name="Brey P.T."/>
            <person name="Venter J.C."/>
            <person name="Weissenbach J."/>
            <person name="Kafatos F.C."/>
            <person name="Collins F.H."/>
            <person name="Hoffman S.L."/>
        </authorList>
    </citation>
    <scope>NUCLEOTIDE SEQUENCE [LARGE SCALE GENOMIC DNA]</scope>
    <source>
        <strain evidence="3">PEST</strain>
    </source>
</reference>
<dbReference type="GO" id="GO:0006508">
    <property type="term" value="P:proteolysis"/>
    <property type="evidence" value="ECO:0007669"/>
    <property type="project" value="InterPro"/>
</dbReference>
<dbReference type="PANTHER" id="PTHR24260:SF147">
    <property type="entry name" value="EG:BACR7A4.3 PROTEIN-RELATED"/>
    <property type="match status" value="1"/>
</dbReference>
<evidence type="ECO:0000313" key="3">
    <source>
        <dbReference type="EMBL" id="EDO63335.1"/>
    </source>
</evidence>
<dbReference type="GO" id="GO:0004252">
    <property type="term" value="F:serine-type endopeptidase activity"/>
    <property type="evidence" value="ECO:0007669"/>
    <property type="project" value="InterPro"/>
</dbReference>
<feature type="non-terminal residue" evidence="3">
    <location>
        <position position="1"/>
    </location>
</feature>
<evidence type="ECO:0000259" key="2">
    <source>
        <dbReference type="PROSITE" id="PS50240"/>
    </source>
</evidence>
<name>A7UVE9_ANOGA</name>
<reference evidence="3" key="4">
    <citation type="journal article" date="2007" name="Genome Biol.">
        <title>Update of the Anopheles gambiae PEST genome assembly.</title>
        <authorList>
            <person name="Sharakhova M.V."/>
            <person name="Hammond M.P."/>
            <person name="Lobo N.F."/>
            <person name="Krzywinski J."/>
            <person name="Unger M.F."/>
            <person name="Hillenmeyer M.E."/>
            <person name="Bruggner R.V."/>
            <person name="Birney E."/>
            <person name="Collins F.H."/>
        </authorList>
    </citation>
    <scope>NUCLEOTIDE SEQUENCE</scope>
    <source>
        <strain evidence="3">PEST</strain>
    </source>
</reference>
<comment type="caution">
    <text evidence="3">The sequence shown here is derived from an EMBL/GenBank/DDBJ whole genome shotgun (WGS) entry which is preliminary data.</text>
</comment>
<dbReference type="InterPro" id="IPR001254">
    <property type="entry name" value="Trypsin_dom"/>
</dbReference>
<dbReference type="SUPFAM" id="SSF50494">
    <property type="entry name" value="Trypsin-like serine proteases"/>
    <property type="match status" value="1"/>
</dbReference>
<evidence type="ECO:0000256" key="1">
    <source>
        <dbReference type="ARBA" id="ARBA00024195"/>
    </source>
</evidence>
<dbReference type="PROSITE" id="PS50240">
    <property type="entry name" value="TRYPSIN_DOM"/>
    <property type="match status" value="1"/>
</dbReference>
<dbReference type="InterPro" id="IPR043504">
    <property type="entry name" value="Peptidase_S1_PA_chymotrypsin"/>
</dbReference>
<reference evidence="3" key="5">
    <citation type="submission" date="2011-05" db="EMBL/GenBank/DDBJ databases">
        <authorList>
            <consortium name="VectorBase"/>
        </authorList>
    </citation>
    <scope>NUCLEOTIDE SEQUENCE</scope>
    <source>
        <strain evidence="3">PEST</strain>
    </source>
</reference>
<accession>A7UVE9</accession>